<dbReference type="GO" id="GO:0003978">
    <property type="term" value="F:UDP-glucose 4-epimerase activity"/>
    <property type="evidence" value="ECO:0007669"/>
    <property type="project" value="UniProtKB-EC"/>
</dbReference>
<reference evidence="11 12" key="1">
    <citation type="submission" date="2020-06" db="EMBL/GenBank/DDBJ databases">
        <authorList>
            <person name="Li R."/>
            <person name="Bekaert M."/>
        </authorList>
    </citation>
    <scope>NUCLEOTIDE SEQUENCE [LARGE SCALE GENOMIC DNA]</scope>
    <source>
        <strain evidence="12">wild</strain>
    </source>
</reference>
<evidence type="ECO:0000313" key="11">
    <source>
        <dbReference type="EMBL" id="CAC5420175.1"/>
    </source>
</evidence>
<dbReference type="Gene3D" id="1.20.5.490">
    <property type="entry name" value="Single helix bin"/>
    <property type="match status" value="1"/>
</dbReference>
<comment type="catalytic activity">
    <reaction evidence="1">
        <text>UDP-alpha-D-glucose = UDP-alpha-D-galactose</text>
        <dbReference type="Rhea" id="RHEA:22168"/>
        <dbReference type="ChEBI" id="CHEBI:58885"/>
        <dbReference type="ChEBI" id="CHEBI:66914"/>
        <dbReference type="EC" id="5.1.3.2"/>
    </reaction>
</comment>
<dbReference type="PANTHER" id="PTHR43725">
    <property type="entry name" value="UDP-GLUCOSE 4-EPIMERASE"/>
    <property type="match status" value="1"/>
</dbReference>
<dbReference type="Gene3D" id="3.90.25.10">
    <property type="entry name" value="UDP-galactose 4-epimerase, domain 1"/>
    <property type="match status" value="1"/>
</dbReference>
<evidence type="ECO:0000256" key="8">
    <source>
        <dbReference type="SAM" id="Coils"/>
    </source>
</evidence>
<dbReference type="Proteomes" id="UP000507470">
    <property type="component" value="Unassembled WGS sequence"/>
</dbReference>
<feature type="region of interest" description="Disordered" evidence="9">
    <location>
        <begin position="1"/>
        <end position="24"/>
    </location>
</feature>
<evidence type="ECO:0000256" key="2">
    <source>
        <dbReference type="ARBA" id="ARBA00001911"/>
    </source>
</evidence>
<feature type="compositionally biased region" description="Basic residues" evidence="9">
    <location>
        <begin position="392"/>
        <end position="402"/>
    </location>
</feature>
<keyword evidence="6" id="KW-0299">Galactose metabolism</keyword>
<gene>
    <name evidence="11" type="ORF">MCOR_52428</name>
</gene>
<comment type="pathway">
    <text evidence="3">Carbohydrate metabolism; galactose metabolism.</text>
</comment>
<dbReference type="InterPro" id="IPR001509">
    <property type="entry name" value="Epimerase_deHydtase"/>
</dbReference>
<dbReference type="GO" id="GO:0005829">
    <property type="term" value="C:cytosol"/>
    <property type="evidence" value="ECO:0007669"/>
    <property type="project" value="TreeGrafter"/>
</dbReference>
<evidence type="ECO:0000256" key="4">
    <source>
        <dbReference type="ARBA" id="ARBA00013189"/>
    </source>
</evidence>
<comment type="cofactor">
    <cofactor evidence="2">
        <name>NAD(+)</name>
        <dbReference type="ChEBI" id="CHEBI:57540"/>
    </cofactor>
</comment>
<dbReference type="AlphaFoldDB" id="A0A6J8EKS1"/>
<evidence type="ECO:0000313" key="12">
    <source>
        <dbReference type="Proteomes" id="UP000507470"/>
    </source>
</evidence>
<dbReference type="SUPFAM" id="SSF51735">
    <property type="entry name" value="NAD(P)-binding Rossmann-fold domains"/>
    <property type="match status" value="1"/>
</dbReference>
<dbReference type="Pfam" id="PF01370">
    <property type="entry name" value="Epimerase"/>
    <property type="match status" value="1"/>
</dbReference>
<evidence type="ECO:0000256" key="3">
    <source>
        <dbReference type="ARBA" id="ARBA00004947"/>
    </source>
</evidence>
<organism evidence="11 12">
    <name type="scientific">Mytilus coruscus</name>
    <name type="common">Sea mussel</name>
    <dbReference type="NCBI Taxonomy" id="42192"/>
    <lineage>
        <taxon>Eukaryota</taxon>
        <taxon>Metazoa</taxon>
        <taxon>Spiralia</taxon>
        <taxon>Lophotrochozoa</taxon>
        <taxon>Mollusca</taxon>
        <taxon>Bivalvia</taxon>
        <taxon>Autobranchia</taxon>
        <taxon>Pteriomorphia</taxon>
        <taxon>Mytilida</taxon>
        <taxon>Mytiloidea</taxon>
        <taxon>Mytilidae</taxon>
        <taxon>Mytilinae</taxon>
        <taxon>Mytilus</taxon>
    </lineage>
</organism>
<evidence type="ECO:0000256" key="7">
    <source>
        <dbReference type="ARBA" id="ARBA00023235"/>
    </source>
</evidence>
<keyword evidence="6" id="KW-0119">Carbohydrate metabolism</keyword>
<dbReference type="EMBL" id="CACVKT020009075">
    <property type="protein sequence ID" value="CAC5420175.1"/>
    <property type="molecule type" value="Genomic_DNA"/>
</dbReference>
<evidence type="ECO:0000256" key="6">
    <source>
        <dbReference type="ARBA" id="ARBA00023144"/>
    </source>
</evidence>
<dbReference type="OrthoDB" id="9402762at2759"/>
<feature type="domain" description="NAD-dependent epimerase/dehydratase" evidence="10">
    <location>
        <begin position="142"/>
        <end position="298"/>
    </location>
</feature>
<protein>
    <recommendedName>
        <fullName evidence="4">UDP-glucose 4-epimerase</fullName>
        <ecNumber evidence="4">5.1.3.2</ecNumber>
    </recommendedName>
</protein>
<dbReference type="EC" id="5.1.3.2" evidence="4"/>
<evidence type="ECO:0000259" key="10">
    <source>
        <dbReference type="Pfam" id="PF01370"/>
    </source>
</evidence>
<sequence>MNTPVSHPSQISETNKGAIGSQISETNKRAIGSQISETKKGAIGSQISETNKGAIGSQISETNKGAIGSQISETNKGAIGSQISETNNKKGAIRSQISETNKGAIGSQISETGFTDLRNRITELRNRITDLRNRITDLRNQQRCNKVMKEHSVKNLIFSSSCTVYGDPKYLPVDENHPTGGCTNPYGKTKFFIEEILKDLWKADPDWNIVVLRYFNPVGAHKSGRIGEDPKCIPNLMPYCAQILVGKMKELKVYGNDYDTPDGTGVRDYIHISDVATGHVAAQTKVEEKCGLKIYNLGTGQGYSVMDMINAWTGQGYSVMDMINAFSAAAGKPVKYRIIGRRPGDVASTYSKPDLAAKELGWKATRGLNTMCEDLWRWQTMNPDGFNSNGPTHKKHKLTQKI</sequence>
<dbReference type="PANTHER" id="PTHR43725:SF47">
    <property type="entry name" value="UDP-GLUCOSE 4-EPIMERASE"/>
    <property type="match status" value="1"/>
</dbReference>
<evidence type="ECO:0000256" key="1">
    <source>
        <dbReference type="ARBA" id="ARBA00000083"/>
    </source>
</evidence>
<dbReference type="InterPro" id="IPR036291">
    <property type="entry name" value="NAD(P)-bd_dom_sf"/>
</dbReference>
<accession>A0A6J8EKS1</accession>
<evidence type="ECO:0000256" key="9">
    <source>
        <dbReference type="SAM" id="MobiDB-lite"/>
    </source>
</evidence>
<dbReference type="GO" id="GO:0033499">
    <property type="term" value="P:galactose catabolic process via UDP-galactose, Leloir pathway"/>
    <property type="evidence" value="ECO:0007669"/>
    <property type="project" value="TreeGrafter"/>
</dbReference>
<evidence type="ECO:0000256" key="5">
    <source>
        <dbReference type="ARBA" id="ARBA00023027"/>
    </source>
</evidence>
<dbReference type="Gene3D" id="3.40.50.720">
    <property type="entry name" value="NAD(P)-binding Rossmann-like Domain"/>
    <property type="match status" value="1"/>
</dbReference>
<keyword evidence="7 11" id="KW-0413">Isomerase</keyword>
<keyword evidence="12" id="KW-1185">Reference proteome</keyword>
<feature type="coiled-coil region" evidence="8">
    <location>
        <begin position="114"/>
        <end position="141"/>
    </location>
</feature>
<keyword evidence="5" id="KW-0520">NAD</keyword>
<keyword evidence="8" id="KW-0175">Coiled coil</keyword>
<feature type="region of interest" description="Disordered" evidence="9">
    <location>
        <begin position="383"/>
        <end position="402"/>
    </location>
</feature>
<proteinExistence type="predicted"/>
<name>A0A6J8EKS1_MYTCO</name>